<keyword evidence="6 12" id="KW-0472">Membrane</keyword>
<evidence type="ECO:0000256" key="10">
    <source>
        <dbReference type="ARBA" id="ARBA00037946"/>
    </source>
</evidence>
<evidence type="ECO:0000256" key="7">
    <source>
        <dbReference type="ARBA" id="ARBA00023170"/>
    </source>
</evidence>
<evidence type="ECO:0000256" key="5">
    <source>
        <dbReference type="ARBA" id="ARBA00022989"/>
    </source>
</evidence>
<feature type="transmembrane region" description="Helical" evidence="12">
    <location>
        <begin position="31"/>
        <end position="57"/>
    </location>
</feature>
<evidence type="ECO:0000256" key="6">
    <source>
        <dbReference type="ARBA" id="ARBA00023136"/>
    </source>
</evidence>
<sequence>MTIDFDTLLPFRIPVRILKTFGLWLTKEANWIYWLFSIINQLVMIELFTFLQFVYLFTFQTFEDFANLMSLLPTFCSIVVKSLNLCYNVNEIQTLMSSLHDLFEFCTTTENLKLRIIEIDRIFKIFWSSALLTCFLGALVPFTVHELPYKMWFPYDTSNFYLFWLSASYQIIVTFCISAVDIVMDSLPVMFMSYAVGALEELKHRLASLEKHKQLNVDGSINRNKVDNLKQFLKIIEMQRTINNFIKRIERIFSTVLLAQGLMSTLIFCTTAFSLSIVQDLAFFGKLFSYLIPMLFKSFLPCYYGTLVVSISLDLSQSLFSSDWIYEDRHFKKAMLIFIENGKKPMQISAIGIFKVNLATFTRICNSAYSLFAVLKRVNQY</sequence>
<comment type="subcellular location">
    <subcellularLocation>
        <location evidence="12">Cell membrane</location>
        <topology evidence="12">Multi-pass membrane protein</topology>
    </subcellularLocation>
    <subcellularLocation>
        <location evidence="1">Membrane</location>
        <topology evidence="1">Multi-pass membrane protein</topology>
    </subcellularLocation>
</comment>
<protein>
    <recommendedName>
        <fullName evidence="12">Odorant receptor</fullName>
    </recommendedName>
</protein>
<evidence type="ECO:0000256" key="1">
    <source>
        <dbReference type="ARBA" id="ARBA00004141"/>
    </source>
</evidence>
<dbReference type="GO" id="GO:0005549">
    <property type="term" value="F:odorant binding"/>
    <property type="evidence" value="ECO:0007669"/>
    <property type="project" value="InterPro"/>
</dbReference>
<dbReference type="InterPro" id="IPR004117">
    <property type="entry name" value="7tm6_olfct_rcpt"/>
</dbReference>
<dbReference type="GO" id="GO:0004984">
    <property type="term" value="F:olfactory receptor activity"/>
    <property type="evidence" value="ECO:0007669"/>
    <property type="project" value="InterPro"/>
</dbReference>
<comment type="function">
    <text evidence="9">Odorant receptor which mediates acceptance or avoidance behavior, depending on its substrates. The odorant receptor repertoire encodes a large collection of odor stimuli that vary widely in identity, intensity, and duration. May form a complex with Orco to form odorant-sensing units, providing sensitive and prolonged odorant signaling and calcium permeability.</text>
</comment>
<evidence type="ECO:0000256" key="3">
    <source>
        <dbReference type="ARBA" id="ARBA00022692"/>
    </source>
</evidence>
<keyword evidence="5 12" id="KW-1133">Transmembrane helix</keyword>
<name>A0A7D0P9T3_9DIPT</name>
<comment type="similarity">
    <text evidence="10">Belongs to the insect chemoreceptor superfamily. Heteromeric odorant receptor channel (TC 1.A.69) family. Or2a subfamily.</text>
</comment>
<dbReference type="Pfam" id="PF02949">
    <property type="entry name" value="7tm_6"/>
    <property type="match status" value="1"/>
</dbReference>
<feature type="transmembrane region" description="Helical" evidence="12">
    <location>
        <begin position="290"/>
        <end position="313"/>
    </location>
</feature>
<evidence type="ECO:0000313" key="13">
    <source>
        <dbReference type="EMBL" id="QGW50713.1"/>
    </source>
</evidence>
<evidence type="ECO:0000256" key="11">
    <source>
        <dbReference type="ARBA" id="ARBA00038679"/>
    </source>
</evidence>
<evidence type="ECO:0000256" key="8">
    <source>
        <dbReference type="ARBA" id="ARBA00023224"/>
    </source>
</evidence>
<evidence type="ECO:0000256" key="9">
    <source>
        <dbReference type="ARBA" id="ARBA00037764"/>
    </source>
</evidence>
<dbReference type="EMBL" id="MN133040">
    <property type="protein sequence ID" value="QGW50713.1"/>
    <property type="molecule type" value="mRNA"/>
</dbReference>
<keyword evidence="2 12" id="KW-0716">Sensory transduction</keyword>
<keyword evidence="3 12" id="KW-0812">Transmembrane</keyword>
<accession>A0A7D0P9T3</accession>
<dbReference type="GO" id="GO:0005886">
    <property type="term" value="C:plasma membrane"/>
    <property type="evidence" value="ECO:0007669"/>
    <property type="project" value="UniProtKB-SubCell"/>
</dbReference>
<evidence type="ECO:0000256" key="4">
    <source>
        <dbReference type="ARBA" id="ARBA00022725"/>
    </source>
</evidence>
<dbReference type="GO" id="GO:0007165">
    <property type="term" value="P:signal transduction"/>
    <property type="evidence" value="ECO:0007669"/>
    <property type="project" value="UniProtKB-KW"/>
</dbReference>
<reference evidence="13" key="1">
    <citation type="submission" date="2019-07" db="EMBL/GenBank/DDBJ databases">
        <title>Identification and Expression Pattern of Chemosensory Genes from the Transcriptome of the Propsilocerus akamusi.</title>
        <authorList>
            <person name="Yan C."/>
            <person name="Pan L."/>
        </authorList>
    </citation>
    <scope>NUCLEOTIDE SEQUENCE</scope>
</reference>
<keyword evidence="4 12" id="KW-0552">Olfaction</keyword>
<comment type="caution">
    <text evidence="12">Lacks conserved residue(s) required for the propagation of feature annotation.</text>
</comment>
<evidence type="ECO:0000256" key="12">
    <source>
        <dbReference type="RuleBase" id="RU351113"/>
    </source>
</evidence>
<keyword evidence="8 12" id="KW-0807">Transducer</keyword>
<dbReference type="AlphaFoldDB" id="A0A7D0P9T3"/>
<dbReference type="PANTHER" id="PTHR21137">
    <property type="entry name" value="ODORANT RECEPTOR"/>
    <property type="match status" value="1"/>
</dbReference>
<dbReference type="PANTHER" id="PTHR21137:SF37">
    <property type="entry name" value="ODORANT RECEPTOR 46A, ISOFORM B-RELATED"/>
    <property type="match status" value="1"/>
</dbReference>
<feature type="transmembrane region" description="Helical" evidence="12">
    <location>
        <begin position="122"/>
        <end position="142"/>
    </location>
</feature>
<comment type="subunit">
    <text evidence="11">Interacts with Orco. Complexes exist early in the endomembrane system in olfactory sensory neurons (OSNs), coupling these complexes to the conserved ciliary trafficking pathway.</text>
</comment>
<evidence type="ECO:0000256" key="2">
    <source>
        <dbReference type="ARBA" id="ARBA00022606"/>
    </source>
</evidence>
<feature type="transmembrane region" description="Helical" evidence="12">
    <location>
        <begin position="256"/>
        <end position="278"/>
    </location>
</feature>
<keyword evidence="7 12" id="KW-0675">Receptor</keyword>
<feature type="transmembrane region" description="Helical" evidence="12">
    <location>
        <begin position="162"/>
        <end position="184"/>
    </location>
</feature>
<organism evidence="13">
    <name type="scientific">Propsilocerus akamusi</name>
    <dbReference type="NCBI Taxonomy" id="903466"/>
    <lineage>
        <taxon>Eukaryota</taxon>
        <taxon>Metazoa</taxon>
        <taxon>Ecdysozoa</taxon>
        <taxon>Arthropoda</taxon>
        <taxon>Hexapoda</taxon>
        <taxon>Insecta</taxon>
        <taxon>Pterygota</taxon>
        <taxon>Neoptera</taxon>
        <taxon>Endopterygota</taxon>
        <taxon>Diptera</taxon>
        <taxon>Nematocera</taxon>
        <taxon>Chironomoidea</taxon>
        <taxon>Chironomidae</taxon>
        <taxon>Propsilocerus</taxon>
    </lineage>
</organism>
<proteinExistence type="evidence at transcript level"/>